<dbReference type="GO" id="GO:0022904">
    <property type="term" value="P:respiratory electron transport chain"/>
    <property type="evidence" value="ECO:0007669"/>
    <property type="project" value="TreeGrafter"/>
</dbReference>
<dbReference type="Pfam" id="PF01565">
    <property type="entry name" value="FAD_binding_4"/>
    <property type="match status" value="1"/>
</dbReference>
<evidence type="ECO:0000256" key="2">
    <source>
        <dbReference type="ARBA" id="ARBA00008000"/>
    </source>
</evidence>
<dbReference type="InterPro" id="IPR036318">
    <property type="entry name" value="FAD-bd_PCMH-like_sf"/>
</dbReference>
<dbReference type="InterPro" id="IPR051264">
    <property type="entry name" value="FAD-oxidored/transferase_4"/>
</dbReference>
<protein>
    <submittedName>
        <fullName evidence="6">FAD-binding protein</fullName>
    </submittedName>
</protein>
<dbReference type="Gene3D" id="3.30.70.2740">
    <property type="match status" value="1"/>
</dbReference>
<dbReference type="Gene3D" id="1.10.45.10">
    <property type="entry name" value="Vanillyl-alcohol Oxidase, Chain A, domain 4"/>
    <property type="match status" value="1"/>
</dbReference>
<dbReference type="InterPro" id="IPR016164">
    <property type="entry name" value="FAD-linked_Oxase-like_C"/>
</dbReference>
<dbReference type="Gene3D" id="3.30.70.2190">
    <property type="match status" value="1"/>
</dbReference>
<evidence type="ECO:0000256" key="3">
    <source>
        <dbReference type="ARBA" id="ARBA00022630"/>
    </source>
</evidence>
<evidence type="ECO:0000313" key="7">
    <source>
        <dbReference type="Proteomes" id="UP000309061"/>
    </source>
</evidence>
<dbReference type="AlphaFoldDB" id="A0A6B8KGI7"/>
<dbReference type="PROSITE" id="PS51387">
    <property type="entry name" value="FAD_PCMH"/>
    <property type="match status" value="1"/>
</dbReference>
<dbReference type="GO" id="GO:0003824">
    <property type="term" value="F:catalytic activity"/>
    <property type="evidence" value="ECO:0007669"/>
    <property type="project" value="InterPro"/>
</dbReference>
<dbReference type="PANTHER" id="PTHR43716">
    <property type="entry name" value="D-2-HYDROXYGLUTARATE DEHYDROGENASE, MITOCHONDRIAL"/>
    <property type="match status" value="1"/>
</dbReference>
<sequence>MDLLARLASAVGEKNVLAGPDEIAAYAQEPRGLFQGRALAVVKPANVAQVSQVLALCNESGTGVVPQGGNTGLVGGQTPDASGLQIILSLLRLDRIRDVDPLCDAMTLEAGVTLARAQEAAESVDRYFPLSLASEGSCTIGGNLATNAGGVHVVSYGSARALALGVEAVLADGRILSTLSKLRKDNTGYDLTSLLIGSEGTLGVITAATMKLFPRPRARICVFLGLSEPARALALFGEFKSRLGPELQAFELMPRIGLDFVLRHIPGSRDPLPEQYPWYALADFASMQDDGIEDRVIAALADTEAAGLSGAAAIASSLAQAEDFWRLRESMSEAQKFEGGSIKHDVSVPIGDTPAFIDEASRAVTAFIPGARPVPFGHMGDGNIHFNVSQPLGMEKSDFLARWDEVNEIVHGIVAKLGGSVSAEHGVGVLKRDLLRRVKAPVALEAMRAIKASLDPKGVLNPGKLL</sequence>
<dbReference type="KEGG" id="mhey:H2LOC_014675"/>
<feature type="domain" description="FAD-binding PCMH-type" evidence="5">
    <location>
        <begin position="34"/>
        <end position="215"/>
    </location>
</feature>
<name>A0A6B8KGI7_9HYPH</name>
<dbReference type="SUPFAM" id="SSF56176">
    <property type="entry name" value="FAD-binding/transporter-associated domain-like"/>
    <property type="match status" value="1"/>
</dbReference>
<evidence type="ECO:0000256" key="4">
    <source>
        <dbReference type="ARBA" id="ARBA00022827"/>
    </source>
</evidence>
<dbReference type="InterPro" id="IPR004113">
    <property type="entry name" value="FAD-bd_oxidored_4_C"/>
</dbReference>
<dbReference type="SUPFAM" id="SSF55103">
    <property type="entry name" value="FAD-linked oxidases, C-terminal domain"/>
    <property type="match status" value="1"/>
</dbReference>
<dbReference type="InterPro" id="IPR006094">
    <property type="entry name" value="Oxid_FAD_bind_N"/>
</dbReference>
<keyword evidence="3" id="KW-0285">Flavoprotein</keyword>
<dbReference type="PANTHER" id="PTHR43716:SF2">
    <property type="entry name" value="BLL6224 PROTEIN"/>
    <property type="match status" value="1"/>
</dbReference>
<gene>
    <name evidence="6" type="ORF">H2LOC_014675</name>
</gene>
<keyword evidence="7" id="KW-1185">Reference proteome</keyword>
<comment type="cofactor">
    <cofactor evidence="1">
        <name>FAD</name>
        <dbReference type="ChEBI" id="CHEBI:57692"/>
    </cofactor>
</comment>
<dbReference type="FunFam" id="1.10.45.10:FF:000001">
    <property type="entry name" value="D-lactate dehydrogenase mitochondrial"/>
    <property type="match status" value="1"/>
</dbReference>
<keyword evidence="4" id="KW-0274">FAD</keyword>
<dbReference type="InterPro" id="IPR016167">
    <property type="entry name" value="FAD-bd_PCMH_sub1"/>
</dbReference>
<dbReference type="RefSeq" id="WP_136497727.1">
    <property type="nucleotide sequence ID" value="NZ_CP046052.1"/>
</dbReference>
<dbReference type="Gene3D" id="3.30.43.10">
    <property type="entry name" value="Uridine Diphospho-n-acetylenolpyruvylglucosamine Reductase, domain 2"/>
    <property type="match status" value="1"/>
</dbReference>
<dbReference type="Proteomes" id="UP000309061">
    <property type="component" value="Chromosome"/>
</dbReference>
<dbReference type="InterPro" id="IPR016166">
    <property type="entry name" value="FAD-bd_PCMH"/>
</dbReference>
<dbReference type="GO" id="GO:0071949">
    <property type="term" value="F:FAD binding"/>
    <property type="evidence" value="ECO:0007669"/>
    <property type="project" value="InterPro"/>
</dbReference>
<evidence type="ECO:0000313" key="6">
    <source>
        <dbReference type="EMBL" id="QGM46837.1"/>
    </source>
</evidence>
<comment type="similarity">
    <text evidence="2">Belongs to the FAD-binding oxidoreductase/transferase type 4 family.</text>
</comment>
<dbReference type="InterPro" id="IPR016169">
    <property type="entry name" value="FAD-bd_PCMH_sub2"/>
</dbReference>
<accession>A0A6B8KGI7</accession>
<dbReference type="InterPro" id="IPR016171">
    <property type="entry name" value="Vanillyl_alc_oxidase_C-sub2"/>
</dbReference>
<evidence type="ECO:0000256" key="1">
    <source>
        <dbReference type="ARBA" id="ARBA00001974"/>
    </source>
</evidence>
<dbReference type="Pfam" id="PF02913">
    <property type="entry name" value="FAD-oxidase_C"/>
    <property type="match status" value="1"/>
</dbReference>
<proteinExistence type="inferred from homology"/>
<evidence type="ECO:0000259" key="5">
    <source>
        <dbReference type="PROSITE" id="PS51387"/>
    </source>
</evidence>
<dbReference type="EMBL" id="CP046052">
    <property type="protein sequence ID" value="QGM46837.1"/>
    <property type="molecule type" value="Genomic_DNA"/>
</dbReference>
<organism evidence="6 7">
    <name type="scientific">Methylocystis heyeri</name>
    <dbReference type="NCBI Taxonomy" id="391905"/>
    <lineage>
        <taxon>Bacteria</taxon>
        <taxon>Pseudomonadati</taxon>
        <taxon>Pseudomonadota</taxon>
        <taxon>Alphaproteobacteria</taxon>
        <taxon>Hyphomicrobiales</taxon>
        <taxon>Methylocystaceae</taxon>
        <taxon>Methylocystis</taxon>
    </lineage>
</organism>
<reference evidence="6 7" key="1">
    <citation type="submission" date="2019-11" db="EMBL/GenBank/DDBJ databases">
        <title>The genome sequence of Methylocystis heyeri.</title>
        <authorList>
            <person name="Oshkin I.Y."/>
            <person name="Miroshnikov K."/>
            <person name="Dedysh S.N."/>
        </authorList>
    </citation>
    <scope>NUCLEOTIDE SEQUENCE [LARGE SCALE GENOMIC DNA]</scope>
    <source>
        <strain evidence="6 7">H2</strain>
    </source>
</reference>
<dbReference type="Gene3D" id="3.30.465.10">
    <property type="match status" value="1"/>
</dbReference>
<dbReference type="OrthoDB" id="9809290at2"/>